<sequence>MNIIHGFGFSAFNVVLQPFIVNFTGSLFYTGIIISISSIMQFLPMPIIGKLADKYGIKKIWLFGPPIYALGLLILIVTNNIPILIVGVLTYMLGAMVNSLNFQIF</sequence>
<proteinExistence type="predicted"/>
<feature type="domain" description="Major facilitator superfamily (MFS) profile" evidence="2">
    <location>
        <begin position="1"/>
        <end position="105"/>
    </location>
</feature>
<feature type="transmembrane region" description="Helical" evidence="1">
    <location>
        <begin position="60"/>
        <end position="77"/>
    </location>
</feature>
<keyword evidence="1" id="KW-1133">Transmembrane helix</keyword>
<feature type="non-terminal residue" evidence="3">
    <location>
        <position position="105"/>
    </location>
</feature>
<evidence type="ECO:0000259" key="2">
    <source>
        <dbReference type="PROSITE" id="PS50850"/>
    </source>
</evidence>
<dbReference type="InterPro" id="IPR011701">
    <property type="entry name" value="MFS"/>
</dbReference>
<dbReference type="SUPFAM" id="SSF103473">
    <property type="entry name" value="MFS general substrate transporter"/>
    <property type="match status" value="1"/>
</dbReference>
<comment type="caution">
    <text evidence="3">The sequence shown here is derived from an EMBL/GenBank/DDBJ whole genome shotgun (WGS) entry which is preliminary data.</text>
</comment>
<keyword evidence="1" id="KW-0812">Transmembrane</keyword>
<gene>
    <name evidence="3" type="ORF">S01H4_57890</name>
</gene>
<dbReference type="GO" id="GO:0022857">
    <property type="term" value="F:transmembrane transporter activity"/>
    <property type="evidence" value="ECO:0007669"/>
    <property type="project" value="InterPro"/>
</dbReference>
<evidence type="ECO:0000313" key="3">
    <source>
        <dbReference type="EMBL" id="GAH10742.1"/>
    </source>
</evidence>
<dbReference type="Pfam" id="PF07690">
    <property type="entry name" value="MFS_1"/>
    <property type="match status" value="1"/>
</dbReference>
<dbReference type="PROSITE" id="PS50850">
    <property type="entry name" value="MFS"/>
    <property type="match status" value="1"/>
</dbReference>
<feature type="transmembrane region" description="Helical" evidence="1">
    <location>
        <begin position="83"/>
        <end position="102"/>
    </location>
</feature>
<dbReference type="AlphaFoldDB" id="X1CSH5"/>
<dbReference type="EMBL" id="BART01033756">
    <property type="protein sequence ID" value="GAH10742.1"/>
    <property type="molecule type" value="Genomic_DNA"/>
</dbReference>
<organism evidence="3">
    <name type="scientific">marine sediment metagenome</name>
    <dbReference type="NCBI Taxonomy" id="412755"/>
    <lineage>
        <taxon>unclassified sequences</taxon>
        <taxon>metagenomes</taxon>
        <taxon>ecological metagenomes</taxon>
    </lineage>
</organism>
<dbReference type="Gene3D" id="1.20.1250.20">
    <property type="entry name" value="MFS general substrate transporter like domains"/>
    <property type="match status" value="1"/>
</dbReference>
<dbReference type="InterPro" id="IPR036259">
    <property type="entry name" value="MFS_trans_sf"/>
</dbReference>
<reference evidence="3" key="1">
    <citation type="journal article" date="2014" name="Front. Microbiol.">
        <title>High frequency of phylogenetically diverse reductive dehalogenase-homologous genes in deep subseafloor sedimentary metagenomes.</title>
        <authorList>
            <person name="Kawai M."/>
            <person name="Futagami T."/>
            <person name="Toyoda A."/>
            <person name="Takaki Y."/>
            <person name="Nishi S."/>
            <person name="Hori S."/>
            <person name="Arai W."/>
            <person name="Tsubouchi T."/>
            <person name="Morono Y."/>
            <person name="Uchiyama I."/>
            <person name="Ito T."/>
            <person name="Fujiyama A."/>
            <person name="Inagaki F."/>
            <person name="Takami H."/>
        </authorList>
    </citation>
    <scope>NUCLEOTIDE SEQUENCE</scope>
    <source>
        <strain evidence="3">Expedition CK06-06</strain>
    </source>
</reference>
<dbReference type="InterPro" id="IPR020846">
    <property type="entry name" value="MFS_dom"/>
</dbReference>
<evidence type="ECO:0000256" key="1">
    <source>
        <dbReference type="SAM" id="Phobius"/>
    </source>
</evidence>
<protein>
    <recommendedName>
        <fullName evidence="2">Major facilitator superfamily (MFS) profile domain-containing protein</fullName>
    </recommendedName>
</protein>
<accession>X1CSH5</accession>
<feature type="transmembrane region" description="Helical" evidence="1">
    <location>
        <begin position="27"/>
        <end position="48"/>
    </location>
</feature>
<keyword evidence="1" id="KW-0472">Membrane</keyword>
<name>X1CSH5_9ZZZZ</name>